<dbReference type="NCBIfam" id="NF003786">
    <property type="entry name" value="PRK05379.1-2"/>
    <property type="match status" value="1"/>
</dbReference>
<comment type="caution">
    <text evidence="6">The sequence shown here is derived from an EMBL/GenBank/DDBJ whole genome shotgun (WGS) entry which is preliminary data.</text>
</comment>
<comment type="cofactor">
    <cofactor evidence="1">
        <name>Mg(2+)</name>
        <dbReference type="ChEBI" id="CHEBI:18420"/>
    </cofactor>
</comment>
<feature type="domain" description="Nudix hydrolase" evidence="5">
    <location>
        <begin position="215"/>
        <end position="351"/>
    </location>
</feature>
<dbReference type="Gene3D" id="3.90.79.10">
    <property type="entry name" value="Nucleoside Triphosphate Pyrophosphohydrolase"/>
    <property type="match status" value="1"/>
</dbReference>
<dbReference type="GO" id="GO:0016779">
    <property type="term" value="F:nucleotidyltransferase activity"/>
    <property type="evidence" value="ECO:0007669"/>
    <property type="project" value="UniProtKB-KW"/>
</dbReference>
<dbReference type="PANTHER" id="PTHR21342:SF0">
    <property type="entry name" value="BIFUNCTIONAL NMN ADENYLYLTRANSFERASE_NUDIX HYDROLASE"/>
    <property type="match status" value="1"/>
</dbReference>
<evidence type="ECO:0000259" key="5">
    <source>
        <dbReference type="PROSITE" id="PS51462"/>
    </source>
</evidence>
<dbReference type="NCBIfam" id="NF003791">
    <property type="entry name" value="PRK05379.2-3"/>
    <property type="match status" value="1"/>
</dbReference>
<dbReference type="InterPro" id="IPR004821">
    <property type="entry name" value="Cyt_trans-like"/>
</dbReference>
<dbReference type="GO" id="GO:0016787">
    <property type="term" value="F:hydrolase activity"/>
    <property type="evidence" value="ECO:0007669"/>
    <property type="project" value="UniProtKB-KW"/>
</dbReference>
<keyword evidence="3 6" id="KW-0548">Nucleotidyltransferase</keyword>
<gene>
    <name evidence="6" type="ORF">GCM10025791_48490</name>
</gene>
<name>A0AAV3UA13_9ALTE</name>
<dbReference type="AlphaFoldDB" id="A0AAV3UA13"/>
<dbReference type="NCBIfam" id="TIGR00125">
    <property type="entry name" value="cyt_tran_rel"/>
    <property type="match status" value="1"/>
</dbReference>
<evidence type="ECO:0000313" key="7">
    <source>
        <dbReference type="Proteomes" id="UP001409585"/>
    </source>
</evidence>
<organism evidence="6 7">
    <name type="scientific">Halioxenophilus aromaticivorans</name>
    <dbReference type="NCBI Taxonomy" id="1306992"/>
    <lineage>
        <taxon>Bacteria</taxon>
        <taxon>Pseudomonadati</taxon>
        <taxon>Pseudomonadota</taxon>
        <taxon>Gammaproteobacteria</taxon>
        <taxon>Alteromonadales</taxon>
        <taxon>Alteromonadaceae</taxon>
        <taxon>Halioxenophilus</taxon>
    </lineage>
</organism>
<dbReference type="InterPro" id="IPR015797">
    <property type="entry name" value="NUDIX_hydrolase-like_dom_sf"/>
</dbReference>
<dbReference type="SUPFAM" id="SSF55811">
    <property type="entry name" value="Nudix"/>
    <property type="match status" value="1"/>
</dbReference>
<evidence type="ECO:0000313" key="6">
    <source>
        <dbReference type="EMBL" id="GAA4961293.1"/>
    </source>
</evidence>
<evidence type="ECO:0000256" key="2">
    <source>
        <dbReference type="ARBA" id="ARBA00022679"/>
    </source>
</evidence>
<dbReference type="InterPro" id="IPR000086">
    <property type="entry name" value="NUDIX_hydrolase_dom"/>
</dbReference>
<accession>A0AAV3UA13</accession>
<evidence type="ECO:0000256" key="1">
    <source>
        <dbReference type="ARBA" id="ARBA00001946"/>
    </source>
</evidence>
<dbReference type="PROSITE" id="PS00893">
    <property type="entry name" value="NUDIX_BOX"/>
    <property type="match status" value="1"/>
</dbReference>
<dbReference type="Pfam" id="PF01467">
    <property type="entry name" value="CTP_transf_like"/>
    <property type="match status" value="1"/>
</dbReference>
<evidence type="ECO:0000256" key="3">
    <source>
        <dbReference type="ARBA" id="ARBA00022695"/>
    </source>
</evidence>
<dbReference type="Pfam" id="PF00293">
    <property type="entry name" value="NUDIX"/>
    <property type="match status" value="1"/>
</dbReference>
<dbReference type="SUPFAM" id="SSF52374">
    <property type="entry name" value="Nucleotidylyl transferase"/>
    <property type="match status" value="1"/>
</dbReference>
<dbReference type="RefSeq" id="WP_345428065.1">
    <property type="nucleotide sequence ID" value="NZ_AP031496.1"/>
</dbReference>
<keyword evidence="7" id="KW-1185">Reference proteome</keyword>
<sequence>MKDFDFAVFIGRFQPVHNGHMAVINDGLRCADQLIILCGSAHQPRSTRNPWTVEEREAMIRGAISAPENKRVHIVPLMDIVYNDESWVRNIQATVNGLVVAHHGMPHKQPRIALIGHSKDQSSYYLNLFPQWQSIGVGNYQGLSATPIRDALFASDAKNTGAEYLSSDCAKQLMPNNVRTDLVAFSKTDNYQFIKQEHEFVAKYKQAWSAAPYEPTFVTVDAVVVQSGHVLLVERKARPGKGLLALPGGFVNQNEKLVDACLRELREETRLKVPAPILKGSIKSQQVFDDPNRSARGRTITHAFYIELAPNSTLPKVKGGDDAKHAMWVPLAELDPATLFEDHYFIIQEMTGM</sequence>
<dbReference type="Gene3D" id="3.40.50.620">
    <property type="entry name" value="HUPs"/>
    <property type="match status" value="1"/>
</dbReference>
<protein>
    <submittedName>
        <fullName evidence="6">Bifunctional nicotinamide-nucleotide adenylyltransferase/Nudix hydroxylase</fullName>
    </submittedName>
</protein>
<dbReference type="InterPro" id="IPR020084">
    <property type="entry name" value="NUDIX_hydrolase_CS"/>
</dbReference>
<dbReference type="NCBIfam" id="NF003788">
    <property type="entry name" value="PRK05379.1-5"/>
    <property type="match status" value="1"/>
</dbReference>
<keyword evidence="2" id="KW-0808">Transferase</keyword>
<dbReference type="Proteomes" id="UP001409585">
    <property type="component" value="Unassembled WGS sequence"/>
</dbReference>
<dbReference type="InterPro" id="IPR014729">
    <property type="entry name" value="Rossmann-like_a/b/a_fold"/>
</dbReference>
<reference evidence="7" key="1">
    <citation type="journal article" date="2019" name="Int. J. Syst. Evol. Microbiol.">
        <title>The Global Catalogue of Microorganisms (GCM) 10K type strain sequencing project: providing services to taxonomists for standard genome sequencing and annotation.</title>
        <authorList>
            <consortium name="The Broad Institute Genomics Platform"/>
            <consortium name="The Broad Institute Genome Sequencing Center for Infectious Disease"/>
            <person name="Wu L."/>
            <person name="Ma J."/>
        </authorList>
    </citation>
    <scope>NUCLEOTIDE SEQUENCE [LARGE SCALE GENOMIC DNA]</scope>
    <source>
        <strain evidence="7">JCM 19134</strain>
    </source>
</reference>
<dbReference type="PROSITE" id="PS51462">
    <property type="entry name" value="NUDIX"/>
    <property type="match status" value="1"/>
</dbReference>
<dbReference type="CDD" id="cd18873">
    <property type="entry name" value="NUDIX_NadM_like"/>
    <property type="match status" value="1"/>
</dbReference>
<keyword evidence="4" id="KW-0378">Hydrolase</keyword>
<evidence type="ECO:0000256" key="4">
    <source>
        <dbReference type="ARBA" id="ARBA00022801"/>
    </source>
</evidence>
<dbReference type="PANTHER" id="PTHR21342">
    <property type="entry name" value="PHOSPHOPANTETHEINE ADENYLYLTRANSFERASE"/>
    <property type="match status" value="1"/>
</dbReference>
<proteinExistence type="predicted"/>
<dbReference type="EMBL" id="BAABLX010000080">
    <property type="protein sequence ID" value="GAA4961293.1"/>
    <property type="molecule type" value="Genomic_DNA"/>
</dbReference>